<dbReference type="SUPFAM" id="SSF47095">
    <property type="entry name" value="HMG-box"/>
    <property type="match status" value="1"/>
</dbReference>
<gene>
    <name evidence="3" type="ORF">EK21DRAFT_18648</name>
</gene>
<evidence type="ECO:0000256" key="1">
    <source>
        <dbReference type="PROSITE-ProRule" id="PRU00267"/>
    </source>
</evidence>
<organism evidence="3 4">
    <name type="scientific">Setomelanomma holmii</name>
    <dbReference type="NCBI Taxonomy" id="210430"/>
    <lineage>
        <taxon>Eukaryota</taxon>
        <taxon>Fungi</taxon>
        <taxon>Dikarya</taxon>
        <taxon>Ascomycota</taxon>
        <taxon>Pezizomycotina</taxon>
        <taxon>Dothideomycetes</taxon>
        <taxon>Pleosporomycetidae</taxon>
        <taxon>Pleosporales</taxon>
        <taxon>Pleosporineae</taxon>
        <taxon>Phaeosphaeriaceae</taxon>
        <taxon>Setomelanomma</taxon>
    </lineage>
</organism>
<reference evidence="3" key="1">
    <citation type="journal article" date="2020" name="Stud. Mycol.">
        <title>101 Dothideomycetes genomes: a test case for predicting lifestyles and emergence of pathogens.</title>
        <authorList>
            <person name="Haridas S."/>
            <person name="Albert R."/>
            <person name="Binder M."/>
            <person name="Bloem J."/>
            <person name="Labutti K."/>
            <person name="Salamov A."/>
            <person name="Andreopoulos B."/>
            <person name="Baker S."/>
            <person name="Barry K."/>
            <person name="Bills G."/>
            <person name="Bluhm B."/>
            <person name="Cannon C."/>
            <person name="Castanera R."/>
            <person name="Culley D."/>
            <person name="Daum C."/>
            <person name="Ezra D."/>
            <person name="Gonzalez J."/>
            <person name="Henrissat B."/>
            <person name="Kuo A."/>
            <person name="Liang C."/>
            <person name="Lipzen A."/>
            <person name="Lutzoni F."/>
            <person name="Magnuson J."/>
            <person name="Mondo S."/>
            <person name="Nolan M."/>
            <person name="Ohm R."/>
            <person name="Pangilinan J."/>
            <person name="Park H.-J."/>
            <person name="Ramirez L."/>
            <person name="Alfaro M."/>
            <person name="Sun H."/>
            <person name="Tritt A."/>
            <person name="Yoshinaga Y."/>
            <person name="Zwiers L.-H."/>
            <person name="Turgeon B."/>
            <person name="Goodwin S."/>
            <person name="Spatafora J."/>
            <person name="Crous P."/>
            <person name="Grigoriev I."/>
        </authorList>
    </citation>
    <scope>NUCLEOTIDE SEQUENCE</scope>
    <source>
        <strain evidence="3">CBS 110217</strain>
    </source>
</reference>
<evidence type="ECO:0000313" key="3">
    <source>
        <dbReference type="EMBL" id="KAF2023578.1"/>
    </source>
</evidence>
<dbReference type="EMBL" id="ML978337">
    <property type="protein sequence ID" value="KAF2023578.1"/>
    <property type="molecule type" value="Genomic_DNA"/>
</dbReference>
<accession>A0A9P4GVC2</accession>
<dbReference type="PROSITE" id="PS50118">
    <property type="entry name" value="HMG_BOX_2"/>
    <property type="match status" value="1"/>
</dbReference>
<dbReference type="InterPro" id="IPR009071">
    <property type="entry name" value="HMG_box_dom"/>
</dbReference>
<name>A0A9P4GVC2_9PLEO</name>
<keyword evidence="4" id="KW-1185">Reference proteome</keyword>
<feature type="non-terminal residue" evidence="3">
    <location>
        <position position="1"/>
    </location>
</feature>
<dbReference type="Proteomes" id="UP000799777">
    <property type="component" value="Unassembled WGS sequence"/>
</dbReference>
<dbReference type="InterPro" id="IPR036910">
    <property type="entry name" value="HMG_box_dom_sf"/>
</dbReference>
<comment type="caution">
    <text evidence="3">The sequence shown here is derived from an EMBL/GenBank/DDBJ whole genome shotgun (WGS) entry which is preliminary data.</text>
</comment>
<protein>
    <recommendedName>
        <fullName evidence="2">HMG box domain-containing protein</fullName>
    </recommendedName>
</protein>
<sequence>RPMNCFMLYRSAYLQRARIWYRQNMRCCRQNKQQAFSSLIGESWAMEDPEIREEFKSYARIEDENHKAVHKSYKFSPRK</sequence>
<dbReference type="Gene3D" id="1.10.30.10">
    <property type="entry name" value="High mobility group box domain"/>
    <property type="match status" value="1"/>
</dbReference>
<feature type="non-terminal residue" evidence="3">
    <location>
        <position position="79"/>
    </location>
</feature>
<dbReference type="GO" id="GO:0005634">
    <property type="term" value="C:nucleus"/>
    <property type="evidence" value="ECO:0007669"/>
    <property type="project" value="UniProtKB-UniRule"/>
</dbReference>
<proteinExistence type="predicted"/>
<feature type="DNA-binding region" description="HMG box" evidence="1">
    <location>
        <begin position="1"/>
        <end position="74"/>
    </location>
</feature>
<dbReference type="OrthoDB" id="2307332at2759"/>
<feature type="domain" description="HMG box" evidence="2">
    <location>
        <begin position="1"/>
        <end position="74"/>
    </location>
</feature>
<dbReference type="GO" id="GO:0003677">
    <property type="term" value="F:DNA binding"/>
    <property type="evidence" value="ECO:0007669"/>
    <property type="project" value="UniProtKB-UniRule"/>
</dbReference>
<keyword evidence="1" id="KW-0539">Nucleus</keyword>
<keyword evidence="1" id="KW-0238">DNA-binding</keyword>
<evidence type="ECO:0000313" key="4">
    <source>
        <dbReference type="Proteomes" id="UP000799777"/>
    </source>
</evidence>
<evidence type="ECO:0000259" key="2">
    <source>
        <dbReference type="PROSITE" id="PS50118"/>
    </source>
</evidence>
<dbReference type="AlphaFoldDB" id="A0A9P4GVC2"/>